<sequence>MSKLMSKRKFRNDTGDEEVHESGLFVTYGTSLPDINSEEKDKGKYLPVWKQEVRDERGLRRLHGAFKGGWSAGYFNTVGSKEGWTPSSFVSSRGKRVDRKESKPEDFMDEEDLEEFGQSQKLVTTEDFDAFGSTARDLARKRAIATAMNESGSVLGVLPDRFIDDLISCKGIRLLKQMGWREGQGVGPRVPASSRKEDGESGSDVDSTYTSDITFAPKDTQLIQFNQKNNNFGLGYNPYDNAPEFRRKPDESKSDTYLQKSHKDALPMRGGIGVGALEDEDEDYIYGGSSISDYHKSLVDEDEDVFVMGRKKTKTKQYSVSSNLSKGDRGTCRDNKLPLVGFILACRPVPLDKWFSPPDLPAGFTPFHIFDTPGPSTETDEQEHNLKGPDDNKDLQITKEIDTSRITKEVKGPIMYRPMSSMISSRFVSGGSLTGHELSKPEGGLNVKPIIPEMIQKSETQSAKEEIISTAESAARMNMFGPLTRTKVDFYPNRLLCKRFNVADPHPNHKAEKSTGRTEKGQRDVLSKETLDNIITQMLSQDEPKPPSPKRKRALDESEDKIIKQMVFQDEQKPQSPKRKRTPNKIESDVQPKNEPKPPSPKRKRTPDESENDATSSDESSSSPESDAKRSRHHKHRHHQHNKSSSSSKKNSKKKKRRSKKSRSKHRQDYSRDRSDDERRHRKDKRRKHRDEDDNDKAKKDKRSLDYGDEAHSKVKLKDGRSVDDAKSRHERDEKDKCEEATRQQDGGEKRSTTVDESVKATDSGSRHIRNRPRATDLWE</sequence>
<feature type="region of interest" description="Disordered" evidence="1">
    <location>
        <begin position="89"/>
        <end position="110"/>
    </location>
</feature>
<evidence type="ECO:0000313" key="4">
    <source>
        <dbReference type="Proteomes" id="UP000789572"/>
    </source>
</evidence>
<accession>A0A9N9GD50</accession>
<proteinExistence type="predicted"/>
<feature type="compositionally biased region" description="Basic residues" evidence="1">
    <location>
        <begin position="680"/>
        <end position="689"/>
    </location>
</feature>
<feature type="region of interest" description="Disordered" evidence="1">
    <location>
        <begin position="566"/>
        <end position="780"/>
    </location>
</feature>
<protein>
    <submittedName>
        <fullName evidence="3">8672_t:CDS:1</fullName>
    </submittedName>
</protein>
<evidence type="ECO:0000259" key="2">
    <source>
        <dbReference type="PROSITE" id="PS50174"/>
    </source>
</evidence>
<feature type="region of interest" description="Disordered" evidence="1">
    <location>
        <begin position="366"/>
        <end position="394"/>
    </location>
</feature>
<feature type="compositionally biased region" description="Basic residues" evidence="1">
    <location>
        <begin position="630"/>
        <end position="642"/>
    </location>
</feature>
<comment type="caution">
    <text evidence="3">The sequence shown here is derived from an EMBL/GenBank/DDBJ whole genome shotgun (WGS) entry which is preliminary data.</text>
</comment>
<feature type="compositionally biased region" description="Basic and acidic residues" evidence="1">
    <location>
        <begin position="690"/>
        <end position="760"/>
    </location>
</feature>
<dbReference type="GO" id="GO:0006397">
    <property type="term" value="P:mRNA processing"/>
    <property type="evidence" value="ECO:0007669"/>
    <property type="project" value="InterPro"/>
</dbReference>
<feature type="compositionally biased region" description="Basic residues" evidence="1">
    <location>
        <begin position="650"/>
        <end position="666"/>
    </location>
</feature>
<dbReference type="PANTHER" id="PTHR13384:SF19">
    <property type="entry name" value="G PATCH DOMAIN-CONTAINING PROTEIN 1"/>
    <property type="match status" value="1"/>
</dbReference>
<evidence type="ECO:0000313" key="3">
    <source>
        <dbReference type="EMBL" id="CAG8598017.1"/>
    </source>
</evidence>
<dbReference type="AlphaFoldDB" id="A0A9N9GD50"/>
<dbReference type="Pfam" id="PF01585">
    <property type="entry name" value="G-patch"/>
    <property type="match status" value="1"/>
</dbReference>
<feature type="compositionally biased region" description="Basic and acidic residues" evidence="1">
    <location>
        <begin position="382"/>
        <end position="394"/>
    </location>
</feature>
<feature type="region of interest" description="Disordered" evidence="1">
    <location>
        <begin position="183"/>
        <end position="209"/>
    </location>
</feature>
<feature type="region of interest" description="Disordered" evidence="1">
    <location>
        <begin position="502"/>
        <end position="524"/>
    </location>
</feature>
<feature type="region of interest" description="Disordered" evidence="1">
    <location>
        <begin position="537"/>
        <end position="556"/>
    </location>
</feature>
<organism evidence="3 4">
    <name type="scientific">Paraglomus occultum</name>
    <dbReference type="NCBI Taxonomy" id="144539"/>
    <lineage>
        <taxon>Eukaryota</taxon>
        <taxon>Fungi</taxon>
        <taxon>Fungi incertae sedis</taxon>
        <taxon>Mucoromycota</taxon>
        <taxon>Glomeromycotina</taxon>
        <taxon>Glomeromycetes</taxon>
        <taxon>Paraglomerales</taxon>
        <taxon>Paraglomeraceae</taxon>
        <taxon>Paraglomus</taxon>
    </lineage>
</organism>
<dbReference type="InterPro" id="IPR000467">
    <property type="entry name" value="G_patch_dom"/>
</dbReference>
<dbReference type="PROSITE" id="PS50174">
    <property type="entry name" value="G_PATCH"/>
    <property type="match status" value="1"/>
</dbReference>
<dbReference type="PANTHER" id="PTHR13384">
    <property type="entry name" value="G PATCH DOMAIN-CONTAINING PROTEIN 1"/>
    <property type="match status" value="1"/>
</dbReference>
<feature type="domain" description="G-patch" evidence="2">
    <location>
        <begin position="167"/>
        <end position="187"/>
    </location>
</feature>
<dbReference type="OrthoDB" id="20507at2759"/>
<feature type="compositionally biased region" description="Basic and acidic residues" evidence="1">
    <location>
        <begin position="584"/>
        <end position="596"/>
    </location>
</feature>
<evidence type="ECO:0000256" key="1">
    <source>
        <dbReference type="SAM" id="MobiDB-lite"/>
    </source>
</evidence>
<gene>
    <name evidence="3" type="ORF">POCULU_LOCUS7318</name>
</gene>
<dbReference type="Proteomes" id="UP000789572">
    <property type="component" value="Unassembled WGS sequence"/>
</dbReference>
<feature type="compositionally biased region" description="Basic and acidic residues" evidence="1">
    <location>
        <begin position="506"/>
        <end position="524"/>
    </location>
</feature>
<keyword evidence="4" id="KW-1185">Reference proteome</keyword>
<reference evidence="3" key="1">
    <citation type="submission" date="2021-06" db="EMBL/GenBank/DDBJ databases">
        <authorList>
            <person name="Kallberg Y."/>
            <person name="Tangrot J."/>
            <person name="Rosling A."/>
        </authorList>
    </citation>
    <scope>NUCLEOTIDE SEQUENCE</scope>
    <source>
        <strain evidence="3">IA702</strain>
    </source>
</reference>
<name>A0A9N9GD50_9GLOM</name>
<dbReference type="GO" id="GO:0003723">
    <property type="term" value="F:RNA binding"/>
    <property type="evidence" value="ECO:0007669"/>
    <property type="project" value="TreeGrafter"/>
</dbReference>
<feature type="compositionally biased region" description="Basic and acidic residues" evidence="1">
    <location>
        <begin position="667"/>
        <end position="679"/>
    </location>
</feature>
<dbReference type="InterPro" id="IPR011666">
    <property type="entry name" value="DUF1604"/>
</dbReference>
<dbReference type="Pfam" id="PF07713">
    <property type="entry name" value="DUF1604"/>
    <property type="match status" value="1"/>
</dbReference>
<dbReference type="GO" id="GO:0005634">
    <property type="term" value="C:nucleus"/>
    <property type="evidence" value="ECO:0007669"/>
    <property type="project" value="TreeGrafter"/>
</dbReference>
<feature type="compositionally biased region" description="Low complexity" evidence="1">
    <location>
        <begin position="613"/>
        <end position="625"/>
    </location>
</feature>
<dbReference type="EMBL" id="CAJVPJ010001620">
    <property type="protein sequence ID" value="CAG8598017.1"/>
    <property type="molecule type" value="Genomic_DNA"/>
</dbReference>